<dbReference type="EC" id="2.3.3.13" evidence="3 11"/>
<dbReference type="Gene3D" id="3.30.160.270">
    <property type="match status" value="1"/>
</dbReference>
<dbReference type="CDD" id="cd07940">
    <property type="entry name" value="DRE_TIM_IPMS"/>
    <property type="match status" value="1"/>
</dbReference>
<protein>
    <recommendedName>
        <fullName evidence="4 11">2-isopropylmalate synthase</fullName>
        <ecNumber evidence="3 11">2.3.3.13</ecNumber>
    </recommendedName>
    <alternativeName>
        <fullName evidence="11">Alpha-IPM synthase</fullName>
    </alternativeName>
    <alternativeName>
        <fullName evidence="11">Alpha-isopropylmalate synthase</fullName>
    </alternativeName>
</protein>
<evidence type="ECO:0000256" key="1">
    <source>
        <dbReference type="ARBA" id="ARBA00004689"/>
    </source>
</evidence>
<sequence>MAYDKNKRAIRIFDTTLRDGEQSPGASMNIEEKLNLARQLARLGVDTIEAGFPIASDGDFEAVKAIAQEIKNVEIAGLARANEKDIYRAYSAVKFAEKPVIHTFIATSDVHLKYKLKMTRETLLEKAANMVRYAKSFVEEVEFSAEDASRTELDFLKIVLEEVIKAGATRLNIPDTVGYATPFEFYNFIKDLKTKVKGIENIILSVHCHNDLGLGTANSLSAILAGANQIECTINGIGERAGNAALEEIVMALNVRKDIYNAETNIKTSELYRTSQLLTYTTGISVQPNKAIVGKNAFAHEAGIHQDGILKEKTTYEIMTPELVGRQSNELVLGKHSGKHAFKERLESLGYLLSEDEIDKAFIKFKALADRKKDIYDEDIDSLVAKNSKHFEKYELKYVNVVCGDTVTPLAMVKVAVDGDLKTSSEWGNGPVDAVYNSIRKITGSNCAVIGYEVKSIRGTTQAQGDVSVTIEDANIHFTGRSAHTDIVVASAKAYINCLNKHYVYNKNLENISEKECDSVYRA</sequence>
<dbReference type="UniPathway" id="UPA00048">
    <property type="reaction ID" value="UER00070"/>
</dbReference>
<dbReference type="NCBIfam" id="TIGR00973">
    <property type="entry name" value="leuA_bact"/>
    <property type="match status" value="1"/>
</dbReference>
<comment type="pathway">
    <text evidence="1 11">Amino-acid biosynthesis; L-leucine biosynthesis; L-leucine from 3-methyl-2-oxobutanoate: step 1/4.</text>
</comment>
<keyword evidence="8 11" id="KW-0479">Metal-binding</keyword>
<dbReference type="HAMAP" id="MF_01025">
    <property type="entry name" value="LeuA_type1"/>
    <property type="match status" value="1"/>
</dbReference>
<evidence type="ECO:0000256" key="11">
    <source>
        <dbReference type="HAMAP-Rule" id="MF_01025"/>
    </source>
</evidence>
<dbReference type="AlphaFoldDB" id="A0A519BI55"/>
<evidence type="ECO:0000256" key="10">
    <source>
        <dbReference type="ARBA" id="ARBA00023304"/>
    </source>
</evidence>
<dbReference type="InterPro" id="IPR013785">
    <property type="entry name" value="Aldolase_TIM"/>
</dbReference>
<dbReference type="InterPro" id="IPR005671">
    <property type="entry name" value="LeuA_bact_synth"/>
</dbReference>
<feature type="binding site" evidence="11">
    <location>
        <position position="19"/>
    </location>
    <ligand>
        <name>Mn(2+)</name>
        <dbReference type="ChEBI" id="CHEBI:29035"/>
    </ligand>
</feature>
<dbReference type="PANTHER" id="PTHR10277:SF9">
    <property type="entry name" value="2-ISOPROPYLMALATE SYNTHASE 1, CHLOROPLASTIC-RELATED"/>
    <property type="match status" value="1"/>
</dbReference>
<feature type="binding site" evidence="11">
    <location>
        <position position="243"/>
    </location>
    <ligand>
        <name>Mn(2+)</name>
        <dbReference type="ChEBI" id="CHEBI:29035"/>
    </ligand>
</feature>
<evidence type="ECO:0000313" key="14">
    <source>
        <dbReference type="Proteomes" id="UP000316562"/>
    </source>
</evidence>
<evidence type="ECO:0000256" key="3">
    <source>
        <dbReference type="ARBA" id="ARBA00012973"/>
    </source>
</evidence>
<dbReference type="InterPro" id="IPR000891">
    <property type="entry name" value="PYR_CT"/>
</dbReference>
<name>A0A519BI55_ACIG2</name>
<keyword evidence="6 11" id="KW-0028">Amino-acid biosynthesis</keyword>
<dbReference type="Pfam" id="PF08502">
    <property type="entry name" value="LeuA_dimer"/>
    <property type="match status" value="1"/>
</dbReference>
<gene>
    <name evidence="11" type="primary">leuA</name>
    <name evidence="13" type="ORF">EVJ46_01590</name>
</gene>
<dbReference type="FunFam" id="1.10.238.260:FF:000001">
    <property type="entry name" value="2-isopropylmalate synthase"/>
    <property type="match status" value="1"/>
</dbReference>
<evidence type="ECO:0000259" key="12">
    <source>
        <dbReference type="PROSITE" id="PS50991"/>
    </source>
</evidence>
<evidence type="ECO:0000256" key="2">
    <source>
        <dbReference type="ARBA" id="ARBA00009396"/>
    </source>
</evidence>
<dbReference type="Gene3D" id="1.10.238.260">
    <property type="match status" value="1"/>
</dbReference>
<dbReference type="Gene3D" id="3.20.20.70">
    <property type="entry name" value="Aldolase class I"/>
    <property type="match status" value="1"/>
</dbReference>
<dbReference type="GO" id="GO:0003985">
    <property type="term" value="F:acetyl-CoA C-acetyltransferase activity"/>
    <property type="evidence" value="ECO:0007669"/>
    <property type="project" value="UniProtKB-UniRule"/>
</dbReference>
<dbReference type="FunFam" id="3.20.20.70:FF:000010">
    <property type="entry name" value="2-isopropylmalate synthase"/>
    <property type="match status" value="1"/>
</dbReference>
<evidence type="ECO:0000256" key="7">
    <source>
        <dbReference type="ARBA" id="ARBA00022679"/>
    </source>
</evidence>
<dbReference type="SUPFAM" id="SSF110921">
    <property type="entry name" value="2-isopropylmalate synthase LeuA, allosteric (dimerisation) domain"/>
    <property type="match status" value="1"/>
</dbReference>
<evidence type="ECO:0000256" key="4">
    <source>
        <dbReference type="ARBA" id="ARBA00018198"/>
    </source>
</evidence>
<accession>A0A519BI55</accession>
<feature type="binding site" evidence="11">
    <location>
        <position position="207"/>
    </location>
    <ligand>
        <name>Mn(2+)</name>
        <dbReference type="ChEBI" id="CHEBI:29035"/>
    </ligand>
</feature>
<organism evidence="13 14">
    <name type="scientific">Acididesulfobacter guangdongensis</name>
    <dbReference type="NCBI Taxonomy" id="2597225"/>
    <lineage>
        <taxon>Bacteria</taxon>
        <taxon>Deltaproteobacteria</taxon>
        <taxon>Candidatus Acidulodesulfobacterales</taxon>
        <taxon>Candidatus Acididesulfobacter</taxon>
    </lineage>
</organism>
<evidence type="ECO:0000256" key="8">
    <source>
        <dbReference type="ARBA" id="ARBA00022723"/>
    </source>
</evidence>
<feature type="domain" description="Pyruvate carboxyltransferase" evidence="12">
    <location>
        <begin position="10"/>
        <end position="272"/>
    </location>
</feature>
<dbReference type="Proteomes" id="UP000316562">
    <property type="component" value="Unassembled WGS sequence"/>
</dbReference>
<dbReference type="InterPro" id="IPR054691">
    <property type="entry name" value="LeuA/HCS_post-cat"/>
</dbReference>
<keyword evidence="5 11" id="KW-0432">Leucine biosynthesis</keyword>
<comment type="caution">
    <text evidence="13">The sequence shown here is derived from an EMBL/GenBank/DDBJ whole genome shotgun (WGS) entry which is preliminary data.</text>
</comment>
<evidence type="ECO:0000256" key="6">
    <source>
        <dbReference type="ARBA" id="ARBA00022605"/>
    </source>
</evidence>
<comment type="similarity">
    <text evidence="2 11">Belongs to the alpha-IPM synthase/homocitrate synthase family. LeuA type 1 subfamily.</text>
</comment>
<dbReference type="InterPro" id="IPR050073">
    <property type="entry name" value="2-IPM_HCS-like"/>
</dbReference>
<dbReference type="SUPFAM" id="SSF51569">
    <property type="entry name" value="Aldolase"/>
    <property type="match status" value="1"/>
</dbReference>
<dbReference type="GO" id="GO:0005737">
    <property type="term" value="C:cytoplasm"/>
    <property type="evidence" value="ECO:0007669"/>
    <property type="project" value="UniProtKB-UniRule"/>
</dbReference>
<dbReference type="Pfam" id="PF22617">
    <property type="entry name" value="HCS_D2"/>
    <property type="match status" value="1"/>
</dbReference>
<comment type="catalytic activity">
    <reaction evidence="11">
        <text>3-methyl-2-oxobutanoate + acetyl-CoA + H2O = (2S)-2-isopropylmalate + CoA + H(+)</text>
        <dbReference type="Rhea" id="RHEA:21524"/>
        <dbReference type="ChEBI" id="CHEBI:1178"/>
        <dbReference type="ChEBI" id="CHEBI:11851"/>
        <dbReference type="ChEBI" id="CHEBI:15377"/>
        <dbReference type="ChEBI" id="CHEBI:15378"/>
        <dbReference type="ChEBI" id="CHEBI:57287"/>
        <dbReference type="ChEBI" id="CHEBI:57288"/>
        <dbReference type="EC" id="2.3.3.13"/>
    </reaction>
</comment>
<keyword evidence="11" id="KW-0963">Cytoplasm</keyword>
<keyword evidence="7 11" id="KW-0808">Transferase</keyword>
<dbReference type="InterPro" id="IPR013709">
    <property type="entry name" value="2-isopropylmalate_synth_dimer"/>
</dbReference>
<comment type="function">
    <text evidence="11">Catalyzes the condensation of the acetyl group of acetyl-CoA with 3-methyl-2-oxobutanoate (2-ketoisovalerate) to form 3-carboxy-3-hydroxy-4-methylpentanoate (2-isopropylmalate).</text>
</comment>
<feature type="region of interest" description="Regulatory domain" evidence="11">
    <location>
        <begin position="395"/>
        <end position="523"/>
    </location>
</feature>
<comment type="cofactor">
    <cofactor evidence="11">
        <name>Mn(2+)</name>
        <dbReference type="ChEBI" id="CHEBI:29035"/>
    </cofactor>
</comment>
<dbReference type="GO" id="GO:0009098">
    <property type="term" value="P:L-leucine biosynthetic process"/>
    <property type="evidence" value="ECO:0007669"/>
    <property type="project" value="UniProtKB-UniRule"/>
</dbReference>
<comment type="subunit">
    <text evidence="11">Homodimer.</text>
</comment>
<reference evidence="13 14" key="1">
    <citation type="journal article" date="2019" name="ISME J.">
        <title>Insights into ecological role of a new deltaproteobacterial order Candidatus Acidulodesulfobacterales by metagenomics and metatranscriptomics.</title>
        <authorList>
            <person name="Tan S."/>
            <person name="Liu J."/>
            <person name="Fang Y."/>
            <person name="Hedlund B.P."/>
            <person name="Lian Z.H."/>
            <person name="Huang L.Y."/>
            <person name="Li J.T."/>
            <person name="Huang L.N."/>
            <person name="Li W.J."/>
            <person name="Jiang H.C."/>
            <person name="Dong H.L."/>
            <person name="Shu W.S."/>
        </authorList>
    </citation>
    <scope>NUCLEOTIDE SEQUENCE [LARGE SCALE GENOMIC DNA]</scope>
    <source>
        <strain evidence="13">AP2</strain>
    </source>
</reference>
<dbReference type="EMBL" id="SGBC01000001">
    <property type="protein sequence ID" value="RZD16958.1"/>
    <property type="molecule type" value="Genomic_DNA"/>
</dbReference>
<dbReference type="InterPro" id="IPR002034">
    <property type="entry name" value="AIPM/Hcit_synth_CS"/>
</dbReference>
<evidence type="ECO:0000256" key="9">
    <source>
        <dbReference type="ARBA" id="ARBA00023211"/>
    </source>
</evidence>
<dbReference type="SMART" id="SM00917">
    <property type="entry name" value="LeuA_dimer"/>
    <property type="match status" value="1"/>
</dbReference>
<dbReference type="NCBIfam" id="NF002085">
    <property type="entry name" value="PRK00915.1-2"/>
    <property type="match status" value="1"/>
</dbReference>
<dbReference type="PROSITE" id="PS50991">
    <property type="entry name" value="PYR_CT"/>
    <property type="match status" value="1"/>
</dbReference>
<dbReference type="PANTHER" id="PTHR10277">
    <property type="entry name" value="HOMOCITRATE SYNTHASE-RELATED"/>
    <property type="match status" value="1"/>
</dbReference>
<evidence type="ECO:0000256" key="5">
    <source>
        <dbReference type="ARBA" id="ARBA00022430"/>
    </source>
</evidence>
<dbReference type="PROSITE" id="PS00816">
    <property type="entry name" value="AIPM_HOMOCIT_SYNTH_2"/>
    <property type="match status" value="1"/>
</dbReference>
<keyword evidence="13" id="KW-0012">Acyltransferase</keyword>
<dbReference type="NCBIfam" id="NF002086">
    <property type="entry name" value="PRK00915.1-3"/>
    <property type="match status" value="1"/>
</dbReference>
<dbReference type="InterPro" id="IPR036230">
    <property type="entry name" value="LeuA_allosteric_dom_sf"/>
</dbReference>
<dbReference type="GO" id="GO:0003852">
    <property type="term" value="F:2-isopropylmalate synthase activity"/>
    <property type="evidence" value="ECO:0007669"/>
    <property type="project" value="UniProtKB-UniRule"/>
</dbReference>
<dbReference type="PROSITE" id="PS00815">
    <property type="entry name" value="AIPM_HOMOCIT_SYNTH_1"/>
    <property type="match status" value="1"/>
</dbReference>
<evidence type="ECO:0000313" key="13">
    <source>
        <dbReference type="EMBL" id="RZD16958.1"/>
    </source>
</evidence>
<keyword evidence="9 11" id="KW-0464">Manganese</keyword>
<dbReference type="GO" id="GO:0030145">
    <property type="term" value="F:manganese ion binding"/>
    <property type="evidence" value="ECO:0007669"/>
    <property type="project" value="UniProtKB-UniRule"/>
</dbReference>
<dbReference type="Pfam" id="PF00682">
    <property type="entry name" value="HMGL-like"/>
    <property type="match status" value="1"/>
</dbReference>
<keyword evidence="10 11" id="KW-0100">Branched-chain amino acid biosynthesis</keyword>
<feature type="binding site" evidence="11">
    <location>
        <position position="209"/>
    </location>
    <ligand>
        <name>Mn(2+)</name>
        <dbReference type="ChEBI" id="CHEBI:29035"/>
    </ligand>
</feature>
<proteinExistence type="inferred from homology"/>